<keyword evidence="3 7" id="KW-0812">Transmembrane</keyword>
<comment type="caution">
    <text evidence="10">The sequence shown here is derived from an EMBL/GenBank/DDBJ whole genome shotgun (WGS) entry which is preliminary data.</text>
</comment>
<dbReference type="RefSeq" id="WP_404615856.1">
    <property type="nucleotide sequence ID" value="NZ_JADIKK010000008.1"/>
</dbReference>
<feature type="transmembrane region" description="Helical" evidence="7">
    <location>
        <begin position="284"/>
        <end position="311"/>
    </location>
</feature>
<keyword evidence="4 7" id="KW-1133">Transmembrane helix</keyword>
<evidence type="ECO:0000256" key="4">
    <source>
        <dbReference type="ARBA" id="ARBA00022989"/>
    </source>
</evidence>
<dbReference type="PANTHER" id="PTHR30572:SF4">
    <property type="entry name" value="ABC TRANSPORTER PERMEASE YTRF"/>
    <property type="match status" value="1"/>
</dbReference>
<evidence type="ECO:0000259" key="9">
    <source>
        <dbReference type="Pfam" id="PF12704"/>
    </source>
</evidence>
<dbReference type="PANTHER" id="PTHR30572">
    <property type="entry name" value="MEMBRANE COMPONENT OF TRANSPORTER-RELATED"/>
    <property type="match status" value="1"/>
</dbReference>
<dbReference type="Pfam" id="PF02687">
    <property type="entry name" value="FtsX"/>
    <property type="match status" value="1"/>
</dbReference>
<evidence type="ECO:0000313" key="10">
    <source>
        <dbReference type="EMBL" id="MFK2878958.1"/>
    </source>
</evidence>
<reference evidence="10 11" key="1">
    <citation type="submission" date="2020-10" db="EMBL/GenBank/DDBJ databases">
        <title>Phylogeny of dyella-like bacteria.</title>
        <authorList>
            <person name="Fu J."/>
        </authorList>
    </citation>
    <scope>NUCLEOTIDE SEQUENCE [LARGE SCALE GENOMIC DNA]</scope>
    <source>
        <strain evidence="10 11">KACC 19113</strain>
    </source>
</reference>
<accession>A0ABW8JB55</accession>
<organism evidence="10 11">
    <name type="scientific">Rhodanobacter hydrolyticus</name>
    <dbReference type="NCBI Taxonomy" id="2250595"/>
    <lineage>
        <taxon>Bacteria</taxon>
        <taxon>Pseudomonadati</taxon>
        <taxon>Pseudomonadota</taxon>
        <taxon>Gammaproteobacteria</taxon>
        <taxon>Lysobacterales</taxon>
        <taxon>Rhodanobacteraceae</taxon>
        <taxon>Rhodanobacter</taxon>
    </lineage>
</organism>
<dbReference type="Pfam" id="PF12704">
    <property type="entry name" value="MacB_PCD"/>
    <property type="match status" value="1"/>
</dbReference>
<dbReference type="InterPro" id="IPR025857">
    <property type="entry name" value="MacB_PCD"/>
</dbReference>
<feature type="domain" description="MacB-like periplasmic core" evidence="9">
    <location>
        <begin position="69"/>
        <end position="252"/>
    </location>
</feature>
<feature type="transmembrane region" description="Helical" evidence="7">
    <location>
        <begin position="373"/>
        <end position="395"/>
    </location>
</feature>
<protein>
    <submittedName>
        <fullName evidence="10">FtsX-like permease family protein</fullName>
    </submittedName>
</protein>
<evidence type="ECO:0000313" key="11">
    <source>
        <dbReference type="Proteomes" id="UP001620339"/>
    </source>
</evidence>
<keyword evidence="11" id="KW-1185">Reference proteome</keyword>
<comment type="similarity">
    <text evidence="6">Belongs to the ABC-4 integral membrane protein family.</text>
</comment>
<evidence type="ECO:0000256" key="5">
    <source>
        <dbReference type="ARBA" id="ARBA00023136"/>
    </source>
</evidence>
<evidence type="ECO:0000256" key="7">
    <source>
        <dbReference type="SAM" id="Phobius"/>
    </source>
</evidence>
<feature type="transmembrane region" description="Helical" evidence="7">
    <location>
        <begin position="340"/>
        <end position="361"/>
    </location>
</feature>
<dbReference type="EMBL" id="JADIKK010000008">
    <property type="protein sequence ID" value="MFK2878958.1"/>
    <property type="molecule type" value="Genomic_DNA"/>
</dbReference>
<proteinExistence type="inferred from homology"/>
<evidence type="ECO:0000256" key="1">
    <source>
        <dbReference type="ARBA" id="ARBA00004651"/>
    </source>
</evidence>
<evidence type="ECO:0000256" key="2">
    <source>
        <dbReference type="ARBA" id="ARBA00022475"/>
    </source>
</evidence>
<name>A0ABW8JB55_9GAMM</name>
<dbReference type="InterPro" id="IPR050250">
    <property type="entry name" value="Macrolide_Exporter_MacB"/>
</dbReference>
<feature type="transmembrane region" description="Helical" evidence="7">
    <location>
        <begin position="15"/>
        <end position="38"/>
    </location>
</feature>
<feature type="domain" description="ABC3 transporter permease C-terminal" evidence="8">
    <location>
        <begin position="291"/>
        <end position="401"/>
    </location>
</feature>
<dbReference type="InterPro" id="IPR003838">
    <property type="entry name" value="ABC3_permease_C"/>
</dbReference>
<evidence type="ECO:0000256" key="3">
    <source>
        <dbReference type="ARBA" id="ARBA00022692"/>
    </source>
</evidence>
<keyword evidence="5 7" id="KW-0472">Membrane</keyword>
<sequence length="409" mass="44576">MEILPILASLRKHRIPTVLIVLEIALTCAVLCNAVFMIGQRVSAIRLPNAIDEHSLSTVGLSGTDEKTAGSDIPRNLAALRGIPGVQAVGAISTLPLSHNNWGWSFGTSPDESVFNKKTVNFSLFFLGEGADKALGLRLLEGRFFNADDYADSSFGSAPLPETHVTLVTHSIAERMWPGQSALGKTYYTTSHYYTVVGVIADVLRPNIDGQGEASNYFSAFYPMSAEGSKGNLRRYVLRSAPGDRDRVMRAAEQKLIELNPNGVTKSAIYSDMRDQYFADMRSMAWMLVLVCVVMLAVTAFGIVGLTSFWVGQRRQQIGIRRAVGASRGHIMQYFQTENFLLSAAGVVLGTALADGINLYLMRYYEITRMPWYYLPVSAVALWAIGQLAVLGPALRAAAVPPVVATRSA</sequence>
<dbReference type="Proteomes" id="UP001620339">
    <property type="component" value="Unassembled WGS sequence"/>
</dbReference>
<evidence type="ECO:0000259" key="8">
    <source>
        <dbReference type="Pfam" id="PF02687"/>
    </source>
</evidence>
<keyword evidence="2" id="KW-1003">Cell membrane</keyword>
<gene>
    <name evidence="10" type="ORF">ISP25_17975</name>
</gene>
<evidence type="ECO:0000256" key="6">
    <source>
        <dbReference type="ARBA" id="ARBA00038076"/>
    </source>
</evidence>
<comment type="subcellular location">
    <subcellularLocation>
        <location evidence="1">Cell membrane</location>
        <topology evidence="1">Multi-pass membrane protein</topology>
    </subcellularLocation>
</comment>